<sequence length="100" mass="11037">MKIEAYIEEHAHHFVKALITEYNGDKEAVAIIRKYMSGQKIDSDEEVILKTQFFDSLKLAGVGIPFVLIPGASILMPILIKVAEKHNIALLPSAFDTPGS</sequence>
<evidence type="ECO:0000313" key="3">
    <source>
        <dbReference type="Proteomes" id="UP001199816"/>
    </source>
</evidence>
<keyword evidence="3" id="KW-1185">Reference proteome</keyword>
<evidence type="ECO:0000256" key="1">
    <source>
        <dbReference type="SAM" id="Phobius"/>
    </source>
</evidence>
<dbReference type="EMBL" id="JAJNEC010000004">
    <property type="protein sequence ID" value="MCD2422416.1"/>
    <property type="molecule type" value="Genomic_DNA"/>
</dbReference>
<dbReference type="Proteomes" id="UP001199816">
    <property type="component" value="Unassembled WGS sequence"/>
</dbReference>
<protein>
    <submittedName>
        <fullName evidence="2">LETM1 domain-containing protein</fullName>
    </submittedName>
</protein>
<proteinExistence type="predicted"/>
<keyword evidence="1" id="KW-1133">Transmembrane helix</keyword>
<keyword evidence="1" id="KW-0472">Membrane</keyword>
<comment type="caution">
    <text evidence="2">The sequence shown here is derived from an EMBL/GenBank/DDBJ whole genome shotgun (WGS) entry which is preliminary data.</text>
</comment>
<gene>
    <name evidence="2" type="ORF">LQ567_06555</name>
</gene>
<dbReference type="RefSeq" id="WP_231003390.1">
    <property type="nucleotide sequence ID" value="NZ_JAJNEC010000004.1"/>
</dbReference>
<feature type="transmembrane region" description="Helical" evidence="1">
    <location>
        <begin position="59"/>
        <end position="80"/>
    </location>
</feature>
<name>A0ABS8PN15_9BACT</name>
<evidence type="ECO:0000313" key="2">
    <source>
        <dbReference type="EMBL" id="MCD2422416.1"/>
    </source>
</evidence>
<accession>A0ABS8PN15</accession>
<organism evidence="2 3">
    <name type="scientific">Niabella pedocola</name>
    <dbReference type="NCBI Taxonomy" id="1752077"/>
    <lineage>
        <taxon>Bacteria</taxon>
        <taxon>Pseudomonadati</taxon>
        <taxon>Bacteroidota</taxon>
        <taxon>Chitinophagia</taxon>
        <taxon>Chitinophagales</taxon>
        <taxon>Chitinophagaceae</taxon>
        <taxon>Niabella</taxon>
    </lineage>
</organism>
<reference evidence="2 3" key="1">
    <citation type="submission" date="2021-11" db="EMBL/GenBank/DDBJ databases">
        <title>Genomic of Niabella pedocola.</title>
        <authorList>
            <person name="Wu T."/>
        </authorList>
    </citation>
    <scope>NUCLEOTIDE SEQUENCE [LARGE SCALE GENOMIC DNA]</scope>
    <source>
        <strain evidence="2 3">JCM 31011</strain>
    </source>
</reference>
<keyword evidence="1" id="KW-0812">Transmembrane</keyword>